<evidence type="ECO:0000256" key="4">
    <source>
        <dbReference type="ARBA" id="ARBA00022692"/>
    </source>
</evidence>
<dbReference type="Pfam" id="PF09594">
    <property type="entry name" value="GT87"/>
    <property type="match status" value="1"/>
</dbReference>
<comment type="caution">
    <text evidence="9">The sequence shown here is derived from an EMBL/GenBank/DDBJ whole genome shotgun (WGS) entry which is preliminary data.</text>
</comment>
<dbReference type="GO" id="GO:0016758">
    <property type="term" value="F:hexosyltransferase activity"/>
    <property type="evidence" value="ECO:0007669"/>
    <property type="project" value="InterPro"/>
</dbReference>
<dbReference type="Proteomes" id="UP000660668">
    <property type="component" value="Unassembled WGS sequence"/>
</dbReference>
<evidence type="ECO:0000256" key="6">
    <source>
        <dbReference type="ARBA" id="ARBA00023136"/>
    </source>
</evidence>
<evidence type="ECO:0000256" key="5">
    <source>
        <dbReference type="ARBA" id="ARBA00022989"/>
    </source>
</evidence>
<dbReference type="GO" id="GO:0005886">
    <property type="term" value="C:plasma membrane"/>
    <property type="evidence" value="ECO:0007669"/>
    <property type="project" value="UniProtKB-SubCell"/>
</dbReference>
<feature type="transmembrane region" description="Helical" evidence="8">
    <location>
        <begin position="75"/>
        <end position="95"/>
    </location>
</feature>
<keyword evidence="10" id="KW-1185">Reference proteome</keyword>
<keyword evidence="4 8" id="KW-0812">Transmembrane</keyword>
<evidence type="ECO:0000256" key="7">
    <source>
        <dbReference type="ARBA" id="ARBA00024033"/>
    </source>
</evidence>
<protein>
    <recommendedName>
        <fullName evidence="11">DUF2029 domain-containing protein</fullName>
    </recommendedName>
</protein>
<feature type="transmembrane region" description="Helical" evidence="8">
    <location>
        <begin position="138"/>
        <end position="160"/>
    </location>
</feature>
<keyword evidence="3" id="KW-0808">Transferase</keyword>
<dbReference type="RefSeq" id="WP_194695444.1">
    <property type="nucleotide sequence ID" value="NZ_JADKPO010000006.1"/>
</dbReference>
<evidence type="ECO:0000313" key="9">
    <source>
        <dbReference type="EMBL" id="MBF4767287.1"/>
    </source>
</evidence>
<proteinExistence type="inferred from homology"/>
<evidence type="ECO:0000256" key="8">
    <source>
        <dbReference type="SAM" id="Phobius"/>
    </source>
</evidence>
<comment type="subcellular location">
    <subcellularLocation>
        <location evidence="1">Cell membrane</location>
        <topology evidence="1">Multi-pass membrane protein</topology>
    </subcellularLocation>
</comment>
<gene>
    <name evidence="9" type="ORF">ISU10_05850</name>
</gene>
<evidence type="ECO:0000256" key="2">
    <source>
        <dbReference type="ARBA" id="ARBA00022475"/>
    </source>
</evidence>
<evidence type="ECO:0000313" key="10">
    <source>
        <dbReference type="Proteomes" id="UP000660668"/>
    </source>
</evidence>
<evidence type="ECO:0000256" key="1">
    <source>
        <dbReference type="ARBA" id="ARBA00004651"/>
    </source>
</evidence>
<organism evidence="9 10">
    <name type="scientific">Nocardioides agariphilus</name>
    <dbReference type="NCBI Taxonomy" id="433664"/>
    <lineage>
        <taxon>Bacteria</taxon>
        <taxon>Bacillati</taxon>
        <taxon>Actinomycetota</taxon>
        <taxon>Actinomycetes</taxon>
        <taxon>Propionibacteriales</taxon>
        <taxon>Nocardioidaceae</taxon>
        <taxon>Nocardioides</taxon>
    </lineage>
</organism>
<keyword evidence="2" id="KW-1003">Cell membrane</keyword>
<accession>A0A930VMJ3</accession>
<dbReference type="AlphaFoldDB" id="A0A930VMJ3"/>
<name>A0A930VMJ3_9ACTN</name>
<feature type="transmembrane region" description="Helical" evidence="8">
    <location>
        <begin position="107"/>
        <end position="132"/>
    </location>
</feature>
<dbReference type="EMBL" id="JADKPO010000006">
    <property type="protein sequence ID" value="MBF4767287.1"/>
    <property type="molecule type" value="Genomic_DNA"/>
</dbReference>
<sequence>MGQRILVVQLWLGTMVLAAFATWAYTMGPSYLGVDAHAYWVGAQMSHPYTLPPGEIDAVLYSPVFLEAVRVLEFLPWKVFLAGLMLADCVAFWWLSAPLPWKWRAPALAACWPAVLLANVNPLLCVSTVLAITGAGAWSVVPSLLTKITPALMPLAWWASDKDWRRVARATAMATVLVAISWRLDPSLWRQWIAFLFAHSDDSTVRTLRLILAAGLAGWAAKSRRLWVAGLAFYLLLPMAGWHVHSLAGLMVLPRLIRADRLTRAPQPDS</sequence>
<dbReference type="InterPro" id="IPR018584">
    <property type="entry name" value="GT87"/>
</dbReference>
<feature type="transmembrane region" description="Helical" evidence="8">
    <location>
        <begin position="226"/>
        <end position="244"/>
    </location>
</feature>
<evidence type="ECO:0000256" key="3">
    <source>
        <dbReference type="ARBA" id="ARBA00022679"/>
    </source>
</evidence>
<comment type="similarity">
    <text evidence="7">Belongs to the glycosyltransferase 87 family.</text>
</comment>
<keyword evidence="6 8" id="KW-0472">Membrane</keyword>
<reference evidence="9" key="1">
    <citation type="submission" date="2020-11" db="EMBL/GenBank/DDBJ databases">
        <title>Nocardioides cynanchi sp. nov., isolated from soil of rhizosphere of Cynanchum wilfordii.</title>
        <authorList>
            <person name="Lee J.-S."/>
            <person name="Suh M.K."/>
            <person name="Kim J.-S."/>
        </authorList>
    </citation>
    <scope>NUCLEOTIDE SEQUENCE</scope>
    <source>
        <strain evidence="9">KCTC 19276</strain>
    </source>
</reference>
<keyword evidence="5 8" id="KW-1133">Transmembrane helix</keyword>
<evidence type="ECO:0008006" key="11">
    <source>
        <dbReference type="Google" id="ProtNLM"/>
    </source>
</evidence>